<evidence type="ECO:0000313" key="3">
    <source>
        <dbReference type="Proteomes" id="UP001374803"/>
    </source>
</evidence>
<dbReference type="Gene3D" id="3.40.50.720">
    <property type="entry name" value="NAD(P)-binding Rossmann-like Domain"/>
    <property type="match status" value="1"/>
</dbReference>
<protein>
    <submittedName>
        <fullName evidence="2">SDR family oxidoreductase</fullName>
    </submittedName>
</protein>
<sequence>MSQVKQVALVSGSSRGIGAATARVLGERGYHVIVNYLSNAAAAKKVVSAITSAGGSAQAIQADVRNGDQVRDLVDQIVREHGRIDVLICNANTAPPTFEPFEEVAWGSFIAKFDGELAGAFHLTQRVLPILRERRAGRIVYISSISGDVSAGQVAHSTAKSALNRFSRHVAAFAGQFGISVNTVAPGSVATDSSATVNSPEILQYLAERSVFARQMVPDDVANVIASIVDVRFAAVTGQIITVDAGMDVLGQQHTFVSKRKPLERD</sequence>
<proteinExistence type="inferred from homology"/>
<keyword evidence="3" id="KW-1185">Reference proteome</keyword>
<dbReference type="RefSeq" id="WP_394834915.1">
    <property type="nucleotide sequence ID" value="NZ_CP089929.1"/>
</dbReference>
<accession>A0ABZ2L2Y4</accession>
<dbReference type="PANTHER" id="PTHR42879:SF2">
    <property type="entry name" value="3-OXOACYL-[ACYL-CARRIER-PROTEIN] REDUCTASE FABG"/>
    <property type="match status" value="1"/>
</dbReference>
<reference evidence="2" key="1">
    <citation type="submission" date="2021-12" db="EMBL/GenBank/DDBJ databases">
        <title>Discovery of the Pendulisporaceae a myxobacterial family with distinct sporulation behavior and unique specialized metabolism.</title>
        <authorList>
            <person name="Garcia R."/>
            <person name="Popoff A."/>
            <person name="Bader C.D."/>
            <person name="Loehr J."/>
            <person name="Walesch S."/>
            <person name="Walt C."/>
            <person name="Boldt J."/>
            <person name="Bunk B."/>
            <person name="Haeckl F.J.F.P.J."/>
            <person name="Gunesch A.P."/>
            <person name="Birkelbach J."/>
            <person name="Nuebel U."/>
            <person name="Pietschmann T."/>
            <person name="Bach T."/>
            <person name="Mueller R."/>
        </authorList>
    </citation>
    <scope>NUCLEOTIDE SEQUENCE</scope>
    <source>
        <strain evidence="2">MSr11367</strain>
    </source>
</reference>
<dbReference type="PANTHER" id="PTHR42879">
    <property type="entry name" value="3-OXOACYL-(ACYL-CARRIER-PROTEIN) REDUCTASE"/>
    <property type="match status" value="1"/>
</dbReference>
<dbReference type="InterPro" id="IPR002347">
    <property type="entry name" value="SDR_fam"/>
</dbReference>
<gene>
    <name evidence="2" type="ORF">LVJ94_51295</name>
</gene>
<dbReference type="PRINTS" id="PR00081">
    <property type="entry name" value="GDHRDH"/>
</dbReference>
<dbReference type="EMBL" id="CP089983">
    <property type="protein sequence ID" value="WXB05272.1"/>
    <property type="molecule type" value="Genomic_DNA"/>
</dbReference>
<evidence type="ECO:0000313" key="2">
    <source>
        <dbReference type="EMBL" id="WXB05272.1"/>
    </source>
</evidence>
<dbReference type="InterPro" id="IPR050259">
    <property type="entry name" value="SDR"/>
</dbReference>
<dbReference type="Pfam" id="PF13561">
    <property type="entry name" value="adh_short_C2"/>
    <property type="match status" value="1"/>
</dbReference>
<dbReference type="InterPro" id="IPR036291">
    <property type="entry name" value="NAD(P)-bd_dom_sf"/>
</dbReference>
<name>A0ABZ2L2Y4_9BACT</name>
<comment type="similarity">
    <text evidence="1">Belongs to the short-chain dehydrogenases/reductases (SDR) family.</text>
</comment>
<evidence type="ECO:0000256" key="1">
    <source>
        <dbReference type="ARBA" id="ARBA00006484"/>
    </source>
</evidence>
<organism evidence="2 3">
    <name type="scientific">Pendulispora rubella</name>
    <dbReference type="NCBI Taxonomy" id="2741070"/>
    <lineage>
        <taxon>Bacteria</taxon>
        <taxon>Pseudomonadati</taxon>
        <taxon>Myxococcota</taxon>
        <taxon>Myxococcia</taxon>
        <taxon>Myxococcales</taxon>
        <taxon>Sorangiineae</taxon>
        <taxon>Pendulisporaceae</taxon>
        <taxon>Pendulispora</taxon>
    </lineage>
</organism>
<dbReference type="Proteomes" id="UP001374803">
    <property type="component" value="Chromosome"/>
</dbReference>
<dbReference type="SUPFAM" id="SSF51735">
    <property type="entry name" value="NAD(P)-binding Rossmann-fold domains"/>
    <property type="match status" value="1"/>
</dbReference>